<evidence type="ECO:0000256" key="2">
    <source>
        <dbReference type="ARBA" id="ARBA00009009"/>
    </source>
</evidence>
<dbReference type="EC" id="3.5.2.6" evidence="3"/>
<dbReference type="Pfam" id="PF13354">
    <property type="entry name" value="Beta-lactamase2"/>
    <property type="match status" value="1"/>
</dbReference>
<accession>A0ABR9XFQ7</accession>
<comment type="catalytic activity">
    <reaction evidence="1">
        <text>a beta-lactam + H2O = a substituted beta-amino acid</text>
        <dbReference type="Rhea" id="RHEA:20401"/>
        <dbReference type="ChEBI" id="CHEBI:15377"/>
        <dbReference type="ChEBI" id="CHEBI:35627"/>
        <dbReference type="ChEBI" id="CHEBI:140347"/>
        <dbReference type="EC" id="3.5.2.6"/>
    </reaction>
</comment>
<comment type="caution">
    <text evidence="5">The sequence shown here is derived from an EMBL/GenBank/DDBJ whole genome shotgun (WGS) entry which is preliminary data.</text>
</comment>
<dbReference type="PANTHER" id="PTHR35333:SF3">
    <property type="entry name" value="BETA-LACTAMASE-TYPE TRANSPEPTIDASE FOLD CONTAINING PROTEIN"/>
    <property type="match status" value="1"/>
</dbReference>
<reference evidence="5 6" key="1">
    <citation type="submission" date="2020-10" db="EMBL/GenBank/DDBJ databases">
        <title>Mucilaginibacter mali sp. nov., isolated from rhizosphere soil of apple orchard.</title>
        <authorList>
            <person name="Lee J.-S."/>
            <person name="Kim H.S."/>
            <person name="Kim J.-S."/>
        </authorList>
    </citation>
    <scope>NUCLEOTIDE SEQUENCE [LARGE SCALE GENOMIC DNA]</scope>
    <source>
        <strain evidence="5 6">KCTC 23157</strain>
    </source>
</reference>
<keyword evidence="6" id="KW-1185">Reference proteome</keyword>
<evidence type="ECO:0000256" key="3">
    <source>
        <dbReference type="ARBA" id="ARBA00012865"/>
    </source>
</evidence>
<dbReference type="Gene3D" id="3.40.710.10">
    <property type="entry name" value="DD-peptidase/beta-lactamase superfamily"/>
    <property type="match status" value="1"/>
</dbReference>
<dbReference type="Proteomes" id="UP000632774">
    <property type="component" value="Unassembled WGS sequence"/>
</dbReference>
<dbReference type="InterPro" id="IPR000871">
    <property type="entry name" value="Beta-lactam_class-A"/>
</dbReference>
<name>A0ABR9XFQ7_9SPHI</name>
<dbReference type="SUPFAM" id="SSF56601">
    <property type="entry name" value="beta-lactamase/transpeptidase-like"/>
    <property type="match status" value="1"/>
</dbReference>
<dbReference type="EMBL" id="JADFFM010000001">
    <property type="protein sequence ID" value="MBE9665890.1"/>
    <property type="molecule type" value="Genomic_DNA"/>
</dbReference>
<dbReference type="RefSeq" id="WP_194105272.1">
    <property type="nucleotide sequence ID" value="NZ_JADFFM010000001.1"/>
</dbReference>
<dbReference type="NCBIfam" id="NF033103">
    <property type="entry name" value="bla_class_A"/>
    <property type="match status" value="1"/>
</dbReference>
<dbReference type="InterPro" id="IPR045155">
    <property type="entry name" value="Beta-lactam_cat"/>
</dbReference>
<evidence type="ECO:0000313" key="5">
    <source>
        <dbReference type="EMBL" id="MBE9665890.1"/>
    </source>
</evidence>
<dbReference type="PRINTS" id="PR00118">
    <property type="entry name" value="BLACTAMASEA"/>
</dbReference>
<proteinExistence type="inferred from homology"/>
<dbReference type="InterPro" id="IPR012338">
    <property type="entry name" value="Beta-lactam/transpept-like"/>
</dbReference>
<evidence type="ECO:0000256" key="1">
    <source>
        <dbReference type="ARBA" id="ARBA00001526"/>
    </source>
</evidence>
<dbReference type="PANTHER" id="PTHR35333">
    <property type="entry name" value="BETA-LACTAMASE"/>
    <property type="match status" value="1"/>
</dbReference>
<organism evidence="5 6">
    <name type="scientific">Mucilaginibacter boryungensis</name>
    <dbReference type="NCBI Taxonomy" id="768480"/>
    <lineage>
        <taxon>Bacteria</taxon>
        <taxon>Pseudomonadati</taxon>
        <taxon>Bacteroidota</taxon>
        <taxon>Sphingobacteriia</taxon>
        <taxon>Sphingobacteriales</taxon>
        <taxon>Sphingobacteriaceae</taxon>
        <taxon>Mucilaginibacter</taxon>
    </lineage>
</organism>
<feature type="domain" description="Beta-lactamase class A catalytic" evidence="4">
    <location>
        <begin position="21"/>
        <end position="244"/>
    </location>
</feature>
<comment type="similarity">
    <text evidence="2">Belongs to the class-A beta-lactamase family.</text>
</comment>
<protein>
    <recommendedName>
        <fullName evidence="3">beta-lactamase</fullName>
        <ecNumber evidence="3">3.5.2.6</ecNumber>
    </recommendedName>
</protein>
<evidence type="ECO:0000259" key="4">
    <source>
        <dbReference type="Pfam" id="PF13354"/>
    </source>
</evidence>
<gene>
    <name evidence="5" type="primary">bla</name>
    <name evidence="5" type="ORF">IRJ18_05920</name>
</gene>
<evidence type="ECO:0000313" key="6">
    <source>
        <dbReference type="Proteomes" id="UP000632774"/>
    </source>
</evidence>
<sequence length="273" mass="29761">MPLRSEIDRIAKASSGKVGVAISLLENSDTLTYHNHDRYVLHSVAKLAIAMAMMHEIDLGHFKLGQQIHITKADLPPTYSPLRDKYPDGNVDVPLEMLLTYMVSLSDNNACDILMKQLGGAQPIENFIHGLGINPIAIKATEAQMAAAWPVQYTNWCQPYTQIQLLGLIYHGGPLSKKSNEFLMRILLATSTGPKRLKGLLPASTPVAHKTGTSGTNDKGLSAATNDVGIIILPNGHHLAVAVFITDSYDPITTRELVIARIAKAAYDEFVKK</sequence>